<proteinExistence type="predicted"/>
<name>A0ABV0PVB7_9TELE</name>
<dbReference type="InterPro" id="IPR029052">
    <property type="entry name" value="Metallo-depent_PP-like"/>
</dbReference>
<dbReference type="EMBL" id="JAHRIO010090119">
    <property type="protein sequence ID" value="MEQ2187358.1"/>
    <property type="molecule type" value="Genomic_DNA"/>
</dbReference>
<comment type="caution">
    <text evidence="7">The sequence shown here is derived from an EMBL/GenBank/DDBJ whole genome shotgun (WGS) entry which is preliminary data.</text>
</comment>
<keyword evidence="6" id="KW-0812">Transmembrane</keyword>
<evidence type="ECO:0000313" key="7">
    <source>
        <dbReference type="EMBL" id="MEQ2187358.1"/>
    </source>
</evidence>
<evidence type="ECO:0000256" key="5">
    <source>
        <dbReference type="ARBA" id="ARBA00023211"/>
    </source>
</evidence>
<evidence type="ECO:0000313" key="8">
    <source>
        <dbReference type="Proteomes" id="UP001476798"/>
    </source>
</evidence>
<keyword evidence="2" id="KW-0479">Metal-binding</keyword>
<sequence>MSGGRSEVSFTFFFAVRVHGTEPRKTKYFFSDAPQPASRAPISGEMLKFSGSSVVAALLIAVVFGSFFFCEYLIYFPTILKCAWPKLSYARGGEGTDGRPTDSAVRAMVLSDTHLLGAVGGHWEWQMERAFQTALWLLKPEIVFILGDIFDEGKWSSQKVTELHVFPPVMQQRCFGISSRFC</sequence>
<dbReference type="SUPFAM" id="SSF56300">
    <property type="entry name" value="Metallo-dependent phosphatases"/>
    <property type="match status" value="1"/>
</dbReference>
<protein>
    <recommendedName>
        <fullName evidence="9">Calcineurin-like phosphoesterase domain-containing protein</fullName>
    </recommendedName>
</protein>
<keyword evidence="3" id="KW-0378">Hydrolase</keyword>
<gene>
    <name evidence="7" type="ORF">GOODEAATRI_003934</name>
</gene>
<feature type="transmembrane region" description="Helical" evidence="6">
    <location>
        <begin position="54"/>
        <end position="76"/>
    </location>
</feature>
<comment type="cofactor">
    <cofactor evidence="1">
        <name>Mn(2+)</name>
        <dbReference type="ChEBI" id="CHEBI:29035"/>
    </cofactor>
</comment>
<evidence type="ECO:0000256" key="1">
    <source>
        <dbReference type="ARBA" id="ARBA00001936"/>
    </source>
</evidence>
<dbReference type="Proteomes" id="UP001476798">
    <property type="component" value="Unassembled WGS sequence"/>
</dbReference>
<evidence type="ECO:0000256" key="4">
    <source>
        <dbReference type="ARBA" id="ARBA00023136"/>
    </source>
</evidence>
<keyword evidence="6" id="KW-1133">Transmembrane helix</keyword>
<keyword evidence="5" id="KW-0464">Manganese</keyword>
<evidence type="ECO:0008006" key="9">
    <source>
        <dbReference type="Google" id="ProtNLM"/>
    </source>
</evidence>
<accession>A0ABV0PVB7</accession>
<dbReference type="PANTHER" id="PTHR13315">
    <property type="entry name" value="METALLO PHOSPHOESTERASE RELATED"/>
    <property type="match status" value="1"/>
</dbReference>
<evidence type="ECO:0000256" key="6">
    <source>
        <dbReference type="SAM" id="Phobius"/>
    </source>
</evidence>
<organism evidence="7 8">
    <name type="scientific">Goodea atripinnis</name>
    <dbReference type="NCBI Taxonomy" id="208336"/>
    <lineage>
        <taxon>Eukaryota</taxon>
        <taxon>Metazoa</taxon>
        <taxon>Chordata</taxon>
        <taxon>Craniata</taxon>
        <taxon>Vertebrata</taxon>
        <taxon>Euteleostomi</taxon>
        <taxon>Actinopterygii</taxon>
        <taxon>Neopterygii</taxon>
        <taxon>Teleostei</taxon>
        <taxon>Neoteleostei</taxon>
        <taxon>Acanthomorphata</taxon>
        <taxon>Ovalentaria</taxon>
        <taxon>Atherinomorphae</taxon>
        <taxon>Cyprinodontiformes</taxon>
        <taxon>Goodeidae</taxon>
        <taxon>Goodea</taxon>
    </lineage>
</organism>
<reference evidence="7 8" key="1">
    <citation type="submission" date="2021-06" db="EMBL/GenBank/DDBJ databases">
        <authorList>
            <person name="Palmer J.M."/>
        </authorList>
    </citation>
    <scope>NUCLEOTIDE SEQUENCE [LARGE SCALE GENOMIC DNA]</scope>
    <source>
        <strain evidence="7 8">GA_2019</strain>
        <tissue evidence="7">Muscle</tissue>
    </source>
</reference>
<keyword evidence="8" id="KW-1185">Reference proteome</keyword>
<evidence type="ECO:0000256" key="3">
    <source>
        <dbReference type="ARBA" id="ARBA00022801"/>
    </source>
</evidence>
<keyword evidence="4 6" id="KW-0472">Membrane</keyword>
<evidence type="ECO:0000256" key="2">
    <source>
        <dbReference type="ARBA" id="ARBA00022723"/>
    </source>
</evidence>
<dbReference type="InterPro" id="IPR033308">
    <property type="entry name" value="PGAP5/Cdc1/Ted1"/>
</dbReference>
<dbReference type="PANTHER" id="PTHR13315:SF0">
    <property type="entry name" value="METALLOPHOSPHOESTERASE 1"/>
    <property type="match status" value="1"/>
</dbReference>